<feature type="domain" description="Tc1-like transposase DDE" evidence="2">
    <location>
        <begin position="172"/>
        <end position="315"/>
    </location>
</feature>
<dbReference type="EMBL" id="CP130144">
    <property type="protein sequence ID" value="WNZ44066.1"/>
    <property type="molecule type" value="Genomic_DNA"/>
</dbReference>
<dbReference type="NCBIfam" id="NF033545">
    <property type="entry name" value="transpos_IS630"/>
    <property type="match status" value="1"/>
</dbReference>
<feature type="domain" description="Winged helix-turn helix" evidence="3">
    <location>
        <begin position="100"/>
        <end position="155"/>
    </location>
</feature>
<reference evidence="6" key="1">
    <citation type="journal article" date="2023" name="Plants (Basel)">
        <title>Genomic Analysis of Leptolyngbya boryana CZ1 Reveals Efficient Carbon Fixation Modules.</title>
        <authorList>
            <person name="Bai X."/>
            <person name="Wang H."/>
            <person name="Cheng W."/>
            <person name="Wang J."/>
            <person name="Ma M."/>
            <person name="Hu H."/>
            <person name="Song Z."/>
            <person name="Ma H."/>
            <person name="Fan Y."/>
            <person name="Du C."/>
            <person name="Xu J."/>
        </authorList>
    </citation>
    <scope>NUCLEOTIDE SEQUENCE</scope>
    <source>
        <strain evidence="6">CZ1</strain>
    </source>
</reference>
<dbReference type="InterPro" id="IPR047655">
    <property type="entry name" value="Transpos_IS630-like"/>
</dbReference>
<dbReference type="Pfam" id="PF13358">
    <property type="entry name" value="DDE_3"/>
    <property type="match status" value="1"/>
</dbReference>
<proteinExistence type="predicted"/>
<evidence type="ECO:0000313" key="4">
    <source>
        <dbReference type="EMBL" id="WNZ44066.1"/>
    </source>
</evidence>
<feature type="region of interest" description="Disordered" evidence="1">
    <location>
        <begin position="59"/>
        <end position="79"/>
    </location>
</feature>
<dbReference type="PANTHER" id="PTHR46564">
    <property type="entry name" value="TRANSPOSASE"/>
    <property type="match status" value="1"/>
</dbReference>
<reference evidence="6" key="2">
    <citation type="submission" date="2023-07" db="EMBL/GenBank/DDBJ databases">
        <authorList>
            <person name="Bai X.-H."/>
            <person name="Wang H.-H."/>
            <person name="Wang J."/>
            <person name="Ma M.-Y."/>
            <person name="Hu H.-H."/>
            <person name="Song Z.-L."/>
            <person name="Ma H.-G."/>
            <person name="Fan Y."/>
            <person name="Du C.-Y."/>
            <person name="Xu J.-C."/>
        </authorList>
    </citation>
    <scope>NUCLEOTIDE SEQUENCE</scope>
    <source>
        <strain evidence="6">CZ1</strain>
    </source>
</reference>
<accession>A0AA96WTQ2</accession>
<dbReference type="PANTHER" id="PTHR46564:SF1">
    <property type="entry name" value="TRANSPOSASE"/>
    <property type="match status" value="1"/>
</dbReference>
<dbReference type="Gene3D" id="3.30.420.10">
    <property type="entry name" value="Ribonuclease H-like superfamily/Ribonuclease H"/>
    <property type="match status" value="1"/>
</dbReference>
<dbReference type="Pfam" id="PF13592">
    <property type="entry name" value="HTH_33"/>
    <property type="match status" value="1"/>
</dbReference>
<dbReference type="SUPFAM" id="SSF53098">
    <property type="entry name" value="Ribonuclease H-like"/>
    <property type="match status" value="1"/>
</dbReference>
<dbReference type="InterPro" id="IPR012337">
    <property type="entry name" value="RNaseH-like_sf"/>
</dbReference>
<protein>
    <submittedName>
        <fullName evidence="6">IS630 family transposase</fullName>
    </submittedName>
</protein>
<dbReference type="InterPro" id="IPR025959">
    <property type="entry name" value="Winged_HTH_dom"/>
</dbReference>
<gene>
    <name evidence="4" type="ORF">Q2T42_19730</name>
    <name evidence="5" type="ORF">Q2T42_20820</name>
    <name evidence="6" type="ORF">Q2T42_26040</name>
</gene>
<dbReference type="RefSeq" id="WP_316426252.1">
    <property type="nucleotide sequence ID" value="NZ_CP130144.1"/>
</dbReference>
<dbReference type="InterPro" id="IPR036397">
    <property type="entry name" value="RNaseH_sf"/>
</dbReference>
<evidence type="ECO:0000313" key="5">
    <source>
        <dbReference type="EMBL" id="WNZ44272.1"/>
    </source>
</evidence>
<sequence length="346" mass="39884">MEKPDARLLKPTTQNYLRQQAIRLREQGKRNIDIAAYLGVHRNTITGWWKDYQTQGEEGLTQQQRGAKYGAGRTLSTEQESQVQERMRDQFPDELGIDSALWTRRAVQTLIEQEFGVAMPIRTVGEYLKRWGYTPQKPLKRAYEQDPKAVQQWLDVTYPALVKQAKSEGAKIAWGDESGLRSDAQVGRGYAPKGKTPATNLSQKKRHRINFIASVSNQGLVRFMLYAGKLDSLVFILFLERLIGQQQRKLYWIVDRHPVHQAQVVQDWLSTHSCKIELVFLPPYSPHLNPVEYLNGDVKQGVHSKAPSRNFEQLRHRALCHLRKLQKLPARVRSYFQHPEIAYAAS</sequence>
<evidence type="ECO:0000259" key="3">
    <source>
        <dbReference type="Pfam" id="PF13592"/>
    </source>
</evidence>
<dbReference type="Gene3D" id="1.10.10.60">
    <property type="entry name" value="Homeodomain-like"/>
    <property type="match status" value="1"/>
</dbReference>
<dbReference type="Pfam" id="PF13384">
    <property type="entry name" value="HTH_23"/>
    <property type="match status" value="1"/>
</dbReference>
<dbReference type="InterPro" id="IPR009057">
    <property type="entry name" value="Homeodomain-like_sf"/>
</dbReference>
<dbReference type="EMBL" id="CP130144">
    <property type="protein sequence ID" value="WNZ45253.1"/>
    <property type="molecule type" value="Genomic_DNA"/>
</dbReference>
<organism evidence="6">
    <name type="scientific">Leptolyngbya boryana CZ1</name>
    <dbReference type="NCBI Taxonomy" id="3060204"/>
    <lineage>
        <taxon>Bacteria</taxon>
        <taxon>Bacillati</taxon>
        <taxon>Cyanobacteriota</taxon>
        <taxon>Cyanophyceae</taxon>
        <taxon>Leptolyngbyales</taxon>
        <taxon>Leptolyngbyaceae</taxon>
        <taxon>Leptolyngbya group</taxon>
        <taxon>Leptolyngbya</taxon>
    </lineage>
</organism>
<dbReference type="EMBL" id="CP130144">
    <property type="protein sequence ID" value="WNZ44272.1"/>
    <property type="molecule type" value="Genomic_DNA"/>
</dbReference>
<dbReference type="GO" id="GO:0003676">
    <property type="term" value="F:nucleic acid binding"/>
    <property type="evidence" value="ECO:0007669"/>
    <property type="project" value="InterPro"/>
</dbReference>
<dbReference type="AlphaFoldDB" id="A0AA96WTQ2"/>
<evidence type="ECO:0000259" key="2">
    <source>
        <dbReference type="Pfam" id="PF13358"/>
    </source>
</evidence>
<dbReference type="InterPro" id="IPR038717">
    <property type="entry name" value="Tc1-like_DDE_dom"/>
</dbReference>
<dbReference type="SUPFAM" id="SSF46689">
    <property type="entry name" value="Homeodomain-like"/>
    <property type="match status" value="1"/>
</dbReference>
<evidence type="ECO:0000256" key="1">
    <source>
        <dbReference type="SAM" id="MobiDB-lite"/>
    </source>
</evidence>
<evidence type="ECO:0000313" key="6">
    <source>
        <dbReference type="EMBL" id="WNZ45253.1"/>
    </source>
</evidence>
<name>A0AA96WTQ2_LEPBY</name>